<keyword evidence="3" id="KW-1185">Reference proteome</keyword>
<organism evidence="2 3">
    <name type="scientific">Prorocentrum cordatum</name>
    <dbReference type="NCBI Taxonomy" id="2364126"/>
    <lineage>
        <taxon>Eukaryota</taxon>
        <taxon>Sar</taxon>
        <taxon>Alveolata</taxon>
        <taxon>Dinophyceae</taxon>
        <taxon>Prorocentrales</taxon>
        <taxon>Prorocentraceae</taxon>
        <taxon>Prorocentrum</taxon>
    </lineage>
</organism>
<dbReference type="Proteomes" id="UP001189429">
    <property type="component" value="Unassembled WGS sequence"/>
</dbReference>
<protein>
    <recommendedName>
        <fullName evidence="1">Reverse transcriptase domain-containing protein</fullName>
    </recommendedName>
</protein>
<accession>A0ABN9YG61</accession>
<name>A0ABN9YG61_9DINO</name>
<reference evidence="2" key="1">
    <citation type="submission" date="2023-10" db="EMBL/GenBank/DDBJ databases">
        <authorList>
            <person name="Chen Y."/>
            <person name="Shah S."/>
            <person name="Dougan E. K."/>
            <person name="Thang M."/>
            <person name="Chan C."/>
        </authorList>
    </citation>
    <scope>NUCLEOTIDE SEQUENCE [LARGE SCALE GENOMIC DNA]</scope>
</reference>
<evidence type="ECO:0000313" key="3">
    <source>
        <dbReference type="Proteomes" id="UP001189429"/>
    </source>
</evidence>
<dbReference type="PROSITE" id="PS50878">
    <property type="entry name" value="RT_POL"/>
    <property type="match status" value="1"/>
</dbReference>
<dbReference type="InterPro" id="IPR000477">
    <property type="entry name" value="RT_dom"/>
</dbReference>
<gene>
    <name evidence="2" type="ORF">PCOR1329_LOCUS85596</name>
</gene>
<dbReference type="EMBL" id="CAUYUJ010022653">
    <property type="protein sequence ID" value="CAK0911849.1"/>
    <property type="molecule type" value="Genomic_DNA"/>
</dbReference>
<sequence length="974" mass="103005">MAYRVWQRLRKPALLPLQEALRRPYWAAAKNRSAVDSAWILAADAEQNAEAGRHTATIIADYSKYYELIPLDEARDKLLRLGMPLAMVKIVYNQWRAPRLIRLHQHHGAQPRHAKFGLPAGDGYADVVIKAHAIEQYDIYVTLHPLVRFASYIDDTSLGINGATKESVILQAVEAGNAFFNVAKKLGARINDKLAVVASSNDIGKEVVRQLQLPADMNRSRATYLGTDFAGARRRRGKLLRAKQQARHKINKQRLRKLGRFRHRLPGQQTQRTAKIFRAGARPAATFGVEITGLTDRELHKLRTDFDKFRKPCHGGVSASAKVVLLGDPAVAIAMAPVLQWSRMVWMADPPPYACIAHFAQSLDGFAHVQQYAHVKAHRSGDEYAALSDSQRRITDANIVADLRAKEAAAIHPAPEPHVVEEMQKGVDRISQLAKLIAHVMPIFDKDDQIRWTRRAPTWRRAASTRKATWHQWQDGELGVQCITCLQLHMPGQPLPLTGCPGTPIFLLDHRRNPNGHKLVAVNLKGTLESDGQDTYRPVFICVKCGAWALQRRKAKLRQPCAVATTKGLEVLHNLRRGFGPFKKLKKFIDSTTPLRRLETTREVHTTFTKVDILSGTDGAVPETTQCVISSAAADSVEHVAECADAGAAGAGAMRGSEAAFDGSGALDVQYVGALGDDEHMDSFDGSAALDVAVEGALGDDEHDAEAAAAAEALGLAMGLGSSGTLDDGLLGALGFGAEAADAAEAGTSLAVVDGSDALGVDAKGALDDAEHDAEDAAAGAADCLSAGADGSDALDVDPVGALDDTAHDAEEAAAGVASGSAAAGGVSGARDGHAATALGPLGFAERVARLLAAAGAREQQAPGAAAPGLDERDGAIASAELEGSGRGAEAAAAGAGPGILGPHRAYEGKDVGKVAASAAAWPRWTAAAHGVAAAAAAASPRAERASADSEESRGDAVARAAAFKQLVALAQRS</sequence>
<feature type="domain" description="Reverse transcriptase" evidence="1">
    <location>
        <begin position="1"/>
        <end position="229"/>
    </location>
</feature>
<comment type="caution">
    <text evidence="2">The sequence shown here is derived from an EMBL/GenBank/DDBJ whole genome shotgun (WGS) entry which is preliminary data.</text>
</comment>
<evidence type="ECO:0000259" key="1">
    <source>
        <dbReference type="PROSITE" id="PS50878"/>
    </source>
</evidence>
<evidence type="ECO:0000313" key="2">
    <source>
        <dbReference type="EMBL" id="CAK0911849.1"/>
    </source>
</evidence>
<proteinExistence type="predicted"/>